<accession>A0A067SC67</accession>
<evidence type="ECO:0000256" key="1">
    <source>
        <dbReference type="SAM" id="MobiDB-lite"/>
    </source>
</evidence>
<keyword evidence="4" id="KW-1185">Reference proteome</keyword>
<dbReference type="AlphaFoldDB" id="A0A067SC67"/>
<sequence length="178" mass="19376">MVENRDRQELAGDSLEANPRSITHLHRQAARPAGGRHACELHTPVFGLWSLEGPLCRVTSVGVGLGGCLICLCLCLCLHPGPAVGGDRQRLGLGRGRGRDESATRGGPTPPLLYPTTRLAPTHRRTPGPAPQVLLLLLLVLGLLLYREEARQARQHQPSQAHHTTPRAERRSMRTPTL</sequence>
<dbReference type="EMBL" id="KL142407">
    <property type="protein sequence ID" value="KDR68510.1"/>
    <property type="molecule type" value="Genomic_DNA"/>
</dbReference>
<keyword evidence="2" id="KW-1133">Transmembrane helix</keyword>
<feature type="transmembrane region" description="Helical" evidence="2">
    <location>
        <begin position="58"/>
        <end position="81"/>
    </location>
</feature>
<feature type="region of interest" description="Disordered" evidence="1">
    <location>
        <begin position="87"/>
        <end position="114"/>
    </location>
</feature>
<organism evidence="3 4">
    <name type="scientific">Galerina marginata (strain CBS 339.88)</name>
    <dbReference type="NCBI Taxonomy" id="685588"/>
    <lineage>
        <taxon>Eukaryota</taxon>
        <taxon>Fungi</taxon>
        <taxon>Dikarya</taxon>
        <taxon>Basidiomycota</taxon>
        <taxon>Agaricomycotina</taxon>
        <taxon>Agaricomycetes</taxon>
        <taxon>Agaricomycetidae</taxon>
        <taxon>Agaricales</taxon>
        <taxon>Agaricineae</taxon>
        <taxon>Strophariaceae</taxon>
        <taxon>Galerina</taxon>
    </lineage>
</organism>
<protein>
    <submittedName>
        <fullName evidence="3">Uncharacterized protein</fullName>
    </submittedName>
</protein>
<keyword evidence="2" id="KW-0472">Membrane</keyword>
<feature type="region of interest" description="Disordered" evidence="1">
    <location>
        <begin position="152"/>
        <end position="178"/>
    </location>
</feature>
<evidence type="ECO:0000256" key="2">
    <source>
        <dbReference type="SAM" id="Phobius"/>
    </source>
</evidence>
<dbReference type="HOGENOM" id="CLU_1510716_0_0_1"/>
<evidence type="ECO:0000313" key="3">
    <source>
        <dbReference type="EMBL" id="KDR68510.1"/>
    </source>
</evidence>
<evidence type="ECO:0000313" key="4">
    <source>
        <dbReference type="Proteomes" id="UP000027222"/>
    </source>
</evidence>
<reference evidence="4" key="1">
    <citation type="journal article" date="2014" name="Proc. Natl. Acad. Sci. U.S.A.">
        <title>Extensive sampling of basidiomycete genomes demonstrates inadequacy of the white-rot/brown-rot paradigm for wood decay fungi.</title>
        <authorList>
            <person name="Riley R."/>
            <person name="Salamov A.A."/>
            <person name="Brown D.W."/>
            <person name="Nagy L.G."/>
            <person name="Floudas D."/>
            <person name="Held B.W."/>
            <person name="Levasseur A."/>
            <person name="Lombard V."/>
            <person name="Morin E."/>
            <person name="Otillar R."/>
            <person name="Lindquist E.A."/>
            <person name="Sun H."/>
            <person name="LaButti K.M."/>
            <person name="Schmutz J."/>
            <person name="Jabbour D."/>
            <person name="Luo H."/>
            <person name="Baker S.E."/>
            <person name="Pisabarro A.G."/>
            <person name="Walton J.D."/>
            <person name="Blanchette R.A."/>
            <person name="Henrissat B."/>
            <person name="Martin F."/>
            <person name="Cullen D."/>
            <person name="Hibbett D.S."/>
            <person name="Grigoriev I.V."/>
        </authorList>
    </citation>
    <scope>NUCLEOTIDE SEQUENCE [LARGE SCALE GENOMIC DNA]</scope>
    <source>
        <strain evidence="4">CBS 339.88</strain>
    </source>
</reference>
<feature type="transmembrane region" description="Helical" evidence="2">
    <location>
        <begin position="129"/>
        <end position="146"/>
    </location>
</feature>
<keyword evidence="2" id="KW-0812">Transmembrane</keyword>
<proteinExistence type="predicted"/>
<dbReference type="Proteomes" id="UP000027222">
    <property type="component" value="Unassembled WGS sequence"/>
</dbReference>
<name>A0A067SC67_GALM3</name>
<gene>
    <name evidence="3" type="ORF">GALMADRAFT_1033431</name>
</gene>